<comment type="caution">
    <text evidence="2">The sequence shown here is derived from an EMBL/GenBank/DDBJ whole genome shotgun (WGS) entry which is preliminary data.</text>
</comment>
<accession>A0ABN2RLP1</accession>
<evidence type="ECO:0000256" key="1">
    <source>
        <dbReference type="SAM" id="Phobius"/>
    </source>
</evidence>
<dbReference type="EMBL" id="BAAAOG010000016">
    <property type="protein sequence ID" value="GAA1971151.1"/>
    <property type="molecule type" value="Genomic_DNA"/>
</dbReference>
<dbReference type="Proteomes" id="UP001499933">
    <property type="component" value="Unassembled WGS sequence"/>
</dbReference>
<reference evidence="2 3" key="1">
    <citation type="journal article" date="2019" name="Int. J. Syst. Evol. Microbiol.">
        <title>The Global Catalogue of Microorganisms (GCM) 10K type strain sequencing project: providing services to taxonomists for standard genome sequencing and annotation.</title>
        <authorList>
            <consortium name="The Broad Institute Genomics Platform"/>
            <consortium name="The Broad Institute Genome Sequencing Center for Infectious Disease"/>
            <person name="Wu L."/>
            <person name="Ma J."/>
        </authorList>
    </citation>
    <scope>NUCLEOTIDE SEQUENCE [LARGE SCALE GENOMIC DNA]</scope>
    <source>
        <strain evidence="2 3">JCM 14901</strain>
    </source>
</reference>
<keyword evidence="1" id="KW-1133">Transmembrane helix</keyword>
<keyword evidence="3" id="KW-1185">Reference proteome</keyword>
<organism evidence="2 3">
    <name type="scientific">Microbacterium deminutum</name>
    <dbReference type="NCBI Taxonomy" id="344164"/>
    <lineage>
        <taxon>Bacteria</taxon>
        <taxon>Bacillati</taxon>
        <taxon>Actinomycetota</taxon>
        <taxon>Actinomycetes</taxon>
        <taxon>Micrococcales</taxon>
        <taxon>Microbacteriaceae</taxon>
        <taxon>Microbacterium</taxon>
    </lineage>
</organism>
<proteinExistence type="predicted"/>
<evidence type="ECO:0000313" key="3">
    <source>
        <dbReference type="Proteomes" id="UP001499933"/>
    </source>
</evidence>
<sequence length="107" mass="11794">MGDRRMQSLCVDTLSAGEYYERWGRWVGGRRDRHMVRMVVEFVLAGVFAILAILTAVNPQWIETLFGVDPDRGSGALEWIIVAVFGVLALLAAGLGTRTAVLRSRSA</sequence>
<name>A0ABN2RLP1_9MICO</name>
<keyword evidence="1" id="KW-0812">Transmembrane</keyword>
<protein>
    <recommendedName>
        <fullName evidence="4">ABC transporter permease</fullName>
    </recommendedName>
</protein>
<feature type="transmembrane region" description="Helical" evidence="1">
    <location>
        <begin position="77"/>
        <end position="96"/>
    </location>
</feature>
<keyword evidence="1" id="KW-0472">Membrane</keyword>
<feature type="transmembrane region" description="Helical" evidence="1">
    <location>
        <begin position="38"/>
        <end position="57"/>
    </location>
</feature>
<gene>
    <name evidence="2" type="ORF">GCM10009776_37670</name>
</gene>
<evidence type="ECO:0008006" key="4">
    <source>
        <dbReference type="Google" id="ProtNLM"/>
    </source>
</evidence>
<evidence type="ECO:0000313" key="2">
    <source>
        <dbReference type="EMBL" id="GAA1971151.1"/>
    </source>
</evidence>